<keyword evidence="5" id="KW-0813">Transport</keyword>
<keyword evidence="8" id="KW-0445">Lipid transport</keyword>
<sequence>MFGLINLKMPRKEFSRLMRVSVGLGKSAAVLVQNPLKEFQRGSGAGPALAAAVRAVPAAALAPASACASAVQYALLGLEIDYYVRID</sequence>
<keyword evidence="7" id="KW-0072">Autophagy</keyword>
<keyword evidence="9" id="KW-0472">Membrane</keyword>
<reference evidence="12 13" key="1">
    <citation type="submission" date="2024-01" db="EMBL/GenBank/DDBJ databases">
        <title>The genomes of 5 underutilized Papilionoideae crops provide insights into root nodulation and disease resistanc.</title>
        <authorList>
            <person name="Jiang F."/>
        </authorList>
    </citation>
    <scope>NUCLEOTIDE SEQUENCE [LARGE SCALE GENOMIC DNA]</scope>
    <source>
        <strain evidence="12">LVBAO_FW01</strain>
        <tissue evidence="12">Leaves</tissue>
    </source>
</reference>
<proteinExistence type="inferred from homology"/>
<protein>
    <recommendedName>
        <fullName evidence="4">Autophagy-related protein 2</fullName>
    </recommendedName>
</protein>
<gene>
    <name evidence="12" type="ORF">VNO77_04764</name>
</gene>
<evidence type="ECO:0000313" key="12">
    <source>
        <dbReference type="EMBL" id="KAK7362646.1"/>
    </source>
</evidence>
<keyword evidence="13" id="KW-1185">Reference proteome</keyword>
<dbReference type="GO" id="GO:0034727">
    <property type="term" value="P:piecemeal microautophagy of the nucleus"/>
    <property type="evidence" value="ECO:0007669"/>
    <property type="project" value="TreeGrafter"/>
</dbReference>
<dbReference type="InterPro" id="IPR026849">
    <property type="entry name" value="ATG2"/>
</dbReference>
<comment type="catalytic activity">
    <reaction evidence="10">
        <text>a 1,2-diacyl-sn-glycero-3-phospho-L-serine(in) = a 1,2-diacyl-sn-glycero-3-phospho-L-serine(out)</text>
        <dbReference type="Rhea" id="RHEA:38663"/>
        <dbReference type="ChEBI" id="CHEBI:57262"/>
    </reaction>
</comment>
<accession>A0AAN9R819</accession>
<comment type="similarity">
    <text evidence="3">Belongs to the ATG2 family.</text>
</comment>
<dbReference type="GO" id="GO:0061908">
    <property type="term" value="C:phagophore"/>
    <property type="evidence" value="ECO:0007669"/>
    <property type="project" value="TreeGrafter"/>
</dbReference>
<evidence type="ECO:0000256" key="3">
    <source>
        <dbReference type="ARBA" id="ARBA00009714"/>
    </source>
</evidence>
<comment type="subcellular location">
    <subcellularLocation>
        <location evidence="1">Endoplasmic reticulum membrane</location>
        <topology evidence="1">Peripheral membrane protein</topology>
    </subcellularLocation>
    <subcellularLocation>
        <location evidence="2">Preautophagosomal structure membrane</location>
        <topology evidence="2">Peripheral membrane protein</topology>
    </subcellularLocation>
</comment>
<evidence type="ECO:0000313" key="13">
    <source>
        <dbReference type="Proteomes" id="UP001367508"/>
    </source>
</evidence>
<evidence type="ECO:0000256" key="9">
    <source>
        <dbReference type="ARBA" id="ARBA00023136"/>
    </source>
</evidence>
<dbReference type="GO" id="GO:0032266">
    <property type="term" value="F:phosphatidylinositol-3-phosphate binding"/>
    <property type="evidence" value="ECO:0007669"/>
    <property type="project" value="TreeGrafter"/>
</dbReference>
<dbReference type="GO" id="GO:0034045">
    <property type="term" value="C:phagophore assembly site membrane"/>
    <property type="evidence" value="ECO:0007669"/>
    <property type="project" value="UniProtKB-SubCell"/>
</dbReference>
<dbReference type="GO" id="GO:0000422">
    <property type="term" value="P:autophagy of mitochondrion"/>
    <property type="evidence" value="ECO:0007669"/>
    <property type="project" value="TreeGrafter"/>
</dbReference>
<keyword evidence="6" id="KW-0256">Endoplasmic reticulum</keyword>
<dbReference type="PANTHER" id="PTHR13190:SF1">
    <property type="entry name" value="AUTOPHAGY-RELATED 2, ISOFORM A"/>
    <property type="match status" value="1"/>
</dbReference>
<evidence type="ECO:0000256" key="10">
    <source>
        <dbReference type="ARBA" id="ARBA00024479"/>
    </source>
</evidence>
<evidence type="ECO:0000256" key="1">
    <source>
        <dbReference type="ARBA" id="ARBA00004406"/>
    </source>
</evidence>
<name>A0AAN9R819_CANGL</name>
<evidence type="ECO:0000256" key="2">
    <source>
        <dbReference type="ARBA" id="ARBA00004623"/>
    </source>
</evidence>
<dbReference type="GO" id="GO:0000045">
    <property type="term" value="P:autophagosome assembly"/>
    <property type="evidence" value="ECO:0007669"/>
    <property type="project" value="TreeGrafter"/>
</dbReference>
<evidence type="ECO:0000256" key="11">
    <source>
        <dbReference type="ARBA" id="ARBA00024615"/>
    </source>
</evidence>
<comment type="catalytic activity">
    <reaction evidence="11">
        <text>a 1,2-diacyl-sn-glycero-3-phosphoethanolamine(in) = a 1,2-diacyl-sn-glycero-3-phosphoethanolamine(out)</text>
        <dbReference type="Rhea" id="RHEA:38895"/>
        <dbReference type="ChEBI" id="CHEBI:64612"/>
    </reaction>
</comment>
<dbReference type="GO" id="GO:0061709">
    <property type="term" value="P:reticulophagy"/>
    <property type="evidence" value="ECO:0007669"/>
    <property type="project" value="TreeGrafter"/>
</dbReference>
<comment type="caution">
    <text evidence="12">The sequence shown here is derived from an EMBL/GenBank/DDBJ whole genome shotgun (WGS) entry which is preliminary data.</text>
</comment>
<organism evidence="12 13">
    <name type="scientific">Canavalia gladiata</name>
    <name type="common">Sword bean</name>
    <name type="synonym">Dolichos gladiatus</name>
    <dbReference type="NCBI Taxonomy" id="3824"/>
    <lineage>
        <taxon>Eukaryota</taxon>
        <taxon>Viridiplantae</taxon>
        <taxon>Streptophyta</taxon>
        <taxon>Embryophyta</taxon>
        <taxon>Tracheophyta</taxon>
        <taxon>Spermatophyta</taxon>
        <taxon>Magnoliopsida</taxon>
        <taxon>eudicotyledons</taxon>
        <taxon>Gunneridae</taxon>
        <taxon>Pentapetalae</taxon>
        <taxon>rosids</taxon>
        <taxon>fabids</taxon>
        <taxon>Fabales</taxon>
        <taxon>Fabaceae</taxon>
        <taxon>Papilionoideae</taxon>
        <taxon>50 kb inversion clade</taxon>
        <taxon>NPAAA clade</taxon>
        <taxon>indigoferoid/millettioid clade</taxon>
        <taxon>Phaseoleae</taxon>
        <taxon>Canavalia</taxon>
    </lineage>
</organism>
<evidence type="ECO:0000256" key="8">
    <source>
        <dbReference type="ARBA" id="ARBA00023055"/>
    </source>
</evidence>
<dbReference type="GO" id="GO:0006869">
    <property type="term" value="P:lipid transport"/>
    <property type="evidence" value="ECO:0007669"/>
    <property type="project" value="UniProtKB-KW"/>
</dbReference>
<dbReference type="EMBL" id="JAYMYQ010000001">
    <property type="protein sequence ID" value="KAK7362646.1"/>
    <property type="molecule type" value="Genomic_DNA"/>
</dbReference>
<evidence type="ECO:0000256" key="7">
    <source>
        <dbReference type="ARBA" id="ARBA00023006"/>
    </source>
</evidence>
<dbReference type="Proteomes" id="UP001367508">
    <property type="component" value="Unassembled WGS sequence"/>
</dbReference>
<dbReference type="GO" id="GO:0043495">
    <property type="term" value="F:protein-membrane adaptor activity"/>
    <property type="evidence" value="ECO:0007669"/>
    <property type="project" value="TreeGrafter"/>
</dbReference>
<dbReference type="AlphaFoldDB" id="A0AAN9R819"/>
<evidence type="ECO:0000256" key="5">
    <source>
        <dbReference type="ARBA" id="ARBA00022448"/>
    </source>
</evidence>
<evidence type="ECO:0000256" key="6">
    <source>
        <dbReference type="ARBA" id="ARBA00022824"/>
    </source>
</evidence>
<dbReference type="PANTHER" id="PTHR13190">
    <property type="entry name" value="AUTOPHAGY-RELATED 2, ISOFORM A"/>
    <property type="match status" value="1"/>
</dbReference>
<dbReference type="GO" id="GO:0061723">
    <property type="term" value="P:glycophagy"/>
    <property type="evidence" value="ECO:0007669"/>
    <property type="project" value="TreeGrafter"/>
</dbReference>
<dbReference type="GO" id="GO:0005789">
    <property type="term" value="C:endoplasmic reticulum membrane"/>
    <property type="evidence" value="ECO:0007669"/>
    <property type="project" value="UniProtKB-SubCell"/>
</dbReference>
<evidence type="ECO:0000256" key="4">
    <source>
        <dbReference type="ARBA" id="ARBA00018070"/>
    </source>
</evidence>